<dbReference type="HOGENOM" id="CLU_1229933_0_0_1"/>
<organism evidence="2 3">
    <name type="scientific">Eutypa lata (strain UCR-EL1)</name>
    <name type="common">Grapevine dieback disease fungus</name>
    <name type="synonym">Eutypa armeniacae</name>
    <dbReference type="NCBI Taxonomy" id="1287681"/>
    <lineage>
        <taxon>Eukaryota</taxon>
        <taxon>Fungi</taxon>
        <taxon>Dikarya</taxon>
        <taxon>Ascomycota</taxon>
        <taxon>Pezizomycotina</taxon>
        <taxon>Sordariomycetes</taxon>
        <taxon>Xylariomycetidae</taxon>
        <taxon>Xylariales</taxon>
        <taxon>Diatrypaceae</taxon>
        <taxon>Eutypa</taxon>
    </lineage>
</organism>
<gene>
    <name evidence="2" type="ORF">UCREL1_6097</name>
</gene>
<evidence type="ECO:0000313" key="3">
    <source>
        <dbReference type="Proteomes" id="UP000012174"/>
    </source>
</evidence>
<dbReference type="PANTHER" id="PTHR32387">
    <property type="entry name" value="WU:FJ29H11"/>
    <property type="match status" value="1"/>
</dbReference>
<accession>M7SRN6</accession>
<dbReference type="PANTHER" id="PTHR32387:SF0">
    <property type="entry name" value="PROTEIN NO VEIN"/>
    <property type="match status" value="1"/>
</dbReference>
<dbReference type="Pfam" id="PF25794">
    <property type="entry name" value="SACS"/>
    <property type="match status" value="1"/>
</dbReference>
<evidence type="ECO:0000259" key="1">
    <source>
        <dbReference type="Pfam" id="PF25794"/>
    </source>
</evidence>
<dbReference type="InterPro" id="IPR036890">
    <property type="entry name" value="HATPase_C_sf"/>
</dbReference>
<dbReference type="InterPro" id="IPR052957">
    <property type="entry name" value="Auxin_embryo_med"/>
</dbReference>
<evidence type="ECO:0000313" key="2">
    <source>
        <dbReference type="EMBL" id="EMR66912.1"/>
    </source>
</evidence>
<keyword evidence="3" id="KW-1185">Reference proteome</keyword>
<feature type="domain" description="Sacsin/Nov" evidence="1">
    <location>
        <begin position="14"/>
        <end position="109"/>
    </location>
</feature>
<dbReference type="OrthoDB" id="1262810at2759"/>
<protein>
    <submittedName>
        <fullName evidence="2">Putative ino80 chromatin remodeling complex protein</fullName>
    </submittedName>
</protein>
<dbReference type="eggNOG" id="ENOG502QQIR">
    <property type="taxonomic scope" value="Eukaryota"/>
</dbReference>
<dbReference type="InterPro" id="IPR058210">
    <property type="entry name" value="SACS/Nov_dom"/>
</dbReference>
<name>M7SRN6_EUTLA</name>
<dbReference type="NCBIfam" id="NF047352">
    <property type="entry name" value="P_loop_sacsin"/>
    <property type="match status" value="1"/>
</dbReference>
<dbReference type="SUPFAM" id="SSF55874">
    <property type="entry name" value="ATPase domain of HSP90 chaperone/DNA topoisomerase II/histidine kinase"/>
    <property type="match status" value="1"/>
</dbReference>
<proteinExistence type="predicted"/>
<dbReference type="Proteomes" id="UP000012174">
    <property type="component" value="Unassembled WGS sequence"/>
</dbReference>
<dbReference type="EMBL" id="KB706558">
    <property type="protein sequence ID" value="EMR66912.1"/>
    <property type="molecule type" value="Genomic_DNA"/>
</dbReference>
<dbReference type="KEGG" id="ela:UCREL1_6097"/>
<dbReference type="AlphaFoldDB" id="M7SRN6"/>
<dbReference type="Gene3D" id="3.30.565.10">
    <property type="entry name" value="Histidine kinase-like ATPase, C-terminal domain"/>
    <property type="match status" value="1"/>
</dbReference>
<dbReference type="OMA" id="WEEPLEM"/>
<sequence>MIGASVITLAKNLYSKDARFIFELLQNADDNDYSRANSAGVTPFVSFQVYRDRIIVECNEDGFTEANLRAICNVGKSSKTGAQGYIGEKGIGFKSVFKVAWKVHIQSGDYSFCFKHRKGQSGMGMISPEWEEPLEMLKAPLTRTTLFLHSEGDEVYEHTQQRNIASQLNELQPKMLLFLKNLKRISIHFYDEDDYEVSLAVLSVSYPDESNRVIVHKSETRKGDT</sequence>
<reference evidence="3" key="1">
    <citation type="journal article" date="2013" name="Genome Announc.">
        <title>Draft genome sequence of the grapevine dieback fungus Eutypa lata UCR-EL1.</title>
        <authorList>
            <person name="Blanco-Ulate B."/>
            <person name="Rolshausen P.E."/>
            <person name="Cantu D."/>
        </authorList>
    </citation>
    <scope>NUCLEOTIDE SEQUENCE [LARGE SCALE GENOMIC DNA]</scope>
    <source>
        <strain evidence="3">UCR-EL1</strain>
    </source>
</reference>